<dbReference type="GO" id="GO:0022857">
    <property type="term" value="F:transmembrane transporter activity"/>
    <property type="evidence" value="ECO:0007669"/>
    <property type="project" value="InterPro"/>
</dbReference>
<evidence type="ECO:0000256" key="3">
    <source>
        <dbReference type="ARBA" id="ARBA00022692"/>
    </source>
</evidence>
<feature type="transmembrane region" description="Helical" evidence="6">
    <location>
        <begin position="129"/>
        <end position="150"/>
    </location>
</feature>
<evidence type="ECO:0000256" key="1">
    <source>
        <dbReference type="ARBA" id="ARBA00004429"/>
    </source>
</evidence>
<proteinExistence type="predicted"/>
<dbReference type="Gene3D" id="1.20.1250.20">
    <property type="entry name" value="MFS general substrate transporter like domains"/>
    <property type="match status" value="2"/>
</dbReference>
<reference evidence="7" key="1">
    <citation type="submission" date="2020-10" db="EMBL/GenBank/DDBJ databases">
        <authorList>
            <person name="Gilroy R."/>
        </authorList>
    </citation>
    <scope>NUCLEOTIDE SEQUENCE</scope>
    <source>
        <strain evidence="7">21143</strain>
    </source>
</reference>
<comment type="subcellular location">
    <subcellularLocation>
        <location evidence="1">Cell inner membrane</location>
        <topology evidence="1">Multi-pass membrane protein</topology>
    </subcellularLocation>
</comment>
<keyword evidence="4 6" id="KW-1133">Transmembrane helix</keyword>
<feature type="transmembrane region" description="Helical" evidence="6">
    <location>
        <begin position="78"/>
        <end position="99"/>
    </location>
</feature>
<feature type="transmembrane region" description="Helical" evidence="6">
    <location>
        <begin position="362"/>
        <end position="388"/>
    </location>
</feature>
<feature type="transmembrane region" description="Helical" evidence="6">
    <location>
        <begin position="425"/>
        <end position="444"/>
    </location>
</feature>
<reference evidence="7" key="2">
    <citation type="journal article" date="2021" name="PeerJ">
        <title>Extensive microbial diversity within the chicken gut microbiome revealed by metagenomics and culture.</title>
        <authorList>
            <person name="Gilroy R."/>
            <person name="Ravi A."/>
            <person name="Getino M."/>
            <person name="Pursley I."/>
            <person name="Horton D.L."/>
            <person name="Alikhan N.F."/>
            <person name="Baker D."/>
            <person name="Gharbi K."/>
            <person name="Hall N."/>
            <person name="Watson M."/>
            <person name="Adriaenssens E.M."/>
            <person name="Foster-Nyarko E."/>
            <person name="Jarju S."/>
            <person name="Secka A."/>
            <person name="Antonio M."/>
            <person name="Oren A."/>
            <person name="Chaudhuri R.R."/>
            <person name="La Ragione R."/>
            <person name="Hildebrand F."/>
            <person name="Pallen M.J."/>
        </authorList>
    </citation>
    <scope>NUCLEOTIDE SEQUENCE</scope>
    <source>
        <strain evidence="7">21143</strain>
    </source>
</reference>
<dbReference type="SUPFAM" id="SSF103473">
    <property type="entry name" value="MFS general substrate transporter"/>
    <property type="match status" value="1"/>
</dbReference>
<accession>A0A9D1GEP6</accession>
<feature type="transmembrane region" description="Helical" evidence="6">
    <location>
        <begin position="205"/>
        <end position="225"/>
    </location>
</feature>
<comment type="caution">
    <text evidence="7">The sequence shown here is derived from an EMBL/GenBank/DDBJ whole genome shotgun (WGS) entry which is preliminary data.</text>
</comment>
<evidence type="ECO:0000256" key="2">
    <source>
        <dbReference type="ARBA" id="ARBA00022475"/>
    </source>
</evidence>
<dbReference type="EMBL" id="DVKT01000044">
    <property type="protein sequence ID" value="HIT39486.1"/>
    <property type="molecule type" value="Genomic_DNA"/>
</dbReference>
<protein>
    <submittedName>
        <fullName evidence="7">MFS transporter</fullName>
    </submittedName>
</protein>
<keyword evidence="3 6" id="KW-0812">Transmembrane</keyword>
<dbReference type="AlphaFoldDB" id="A0A9D1GEP6"/>
<evidence type="ECO:0000256" key="4">
    <source>
        <dbReference type="ARBA" id="ARBA00022989"/>
    </source>
</evidence>
<dbReference type="InterPro" id="IPR011701">
    <property type="entry name" value="MFS"/>
</dbReference>
<feature type="transmembrane region" description="Helical" evidence="6">
    <location>
        <begin position="400"/>
        <end position="419"/>
    </location>
</feature>
<dbReference type="Proteomes" id="UP000886722">
    <property type="component" value="Unassembled WGS sequence"/>
</dbReference>
<dbReference type="PANTHER" id="PTHR43702">
    <property type="entry name" value="L-FUCOSE-PROTON SYMPORTER"/>
    <property type="match status" value="1"/>
</dbReference>
<keyword evidence="2" id="KW-1003">Cell membrane</keyword>
<dbReference type="InterPro" id="IPR050375">
    <property type="entry name" value="MFS_TsgA-like"/>
</dbReference>
<feature type="transmembrane region" description="Helical" evidence="6">
    <location>
        <begin position="171"/>
        <end position="193"/>
    </location>
</feature>
<organism evidence="7 8">
    <name type="scientific">Candidatus Caccoplasma intestinavium</name>
    <dbReference type="NCBI Taxonomy" id="2840716"/>
    <lineage>
        <taxon>Bacteria</taxon>
        <taxon>Pseudomonadati</taxon>
        <taxon>Bacteroidota</taxon>
        <taxon>Bacteroidia</taxon>
        <taxon>Bacteroidales</taxon>
        <taxon>Bacteroidaceae</taxon>
        <taxon>Bacteroidaceae incertae sedis</taxon>
        <taxon>Candidatus Caccoplasma</taxon>
    </lineage>
</organism>
<sequence length="457" mass="48537">MTQEKKNGNIVAIITMFFIFAMISFVTNLAAPIGTIWGHQFEGNSVLGMMGNMMNFLAYLFMGIPAGNLLVKIGYKKTALWAMAVGVIGLAVQYLSSIVGTDTVLFTMNSSMDKDGIAVPVEFPVSLNFFIYLLGAFICGFCVCMLNTVVNPMLNILGGGGNKGNQLIQAGGALNSLSATLTPFFVGALIGSLTKSTTMTDVTPLLWIGMAVFAAAFVIISFVAIPEPHMHKGGKKETFEHSPWNFRHTVMGVIGIFIYVGVEIGIPGTLNFYLADQSATGAGVIGDASAIAGAIVAIYWLLMLVGRTLSSAISGKVSTRTQLIAVSSMAILLVILAIFIPKEYTLDMPGYSVGNGIVVAEVPVSALFLVLCGLCTSVMWGGIFNLAVEGLGKYTAQASGLFMMMVVGGGILPLIQQYIAKVGGYMNSYWLIVVALVYLLYYGLSGCKNVNKNIPVD</sequence>
<name>A0A9D1GEP6_9BACT</name>
<dbReference type="InterPro" id="IPR036259">
    <property type="entry name" value="MFS_trans_sf"/>
</dbReference>
<dbReference type="PANTHER" id="PTHR43702:SF3">
    <property type="entry name" value="PROTEIN TSGA"/>
    <property type="match status" value="1"/>
</dbReference>
<feature type="transmembrane region" description="Helical" evidence="6">
    <location>
        <begin position="53"/>
        <end position="71"/>
    </location>
</feature>
<feature type="transmembrane region" description="Helical" evidence="6">
    <location>
        <begin position="323"/>
        <end position="342"/>
    </location>
</feature>
<feature type="transmembrane region" description="Helical" evidence="6">
    <location>
        <begin position="246"/>
        <end position="266"/>
    </location>
</feature>
<dbReference type="GO" id="GO:0005886">
    <property type="term" value="C:plasma membrane"/>
    <property type="evidence" value="ECO:0007669"/>
    <property type="project" value="UniProtKB-SubCell"/>
</dbReference>
<evidence type="ECO:0000313" key="7">
    <source>
        <dbReference type="EMBL" id="HIT39486.1"/>
    </source>
</evidence>
<gene>
    <name evidence="7" type="ORF">IAD06_05560</name>
</gene>
<feature type="transmembrane region" description="Helical" evidence="6">
    <location>
        <begin position="278"/>
        <end position="302"/>
    </location>
</feature>
<keyword evidence="5 6" id="KW-0472">Membrane</keyword>
<dbReference type="Pfam" id="PF07690">
    <property type="entry name" value="MFS_1"/>
    <property type="match status" value="1"/>
</dbReference>
<evidence type="ECO:0000313" key="8">
    <source>
        <dbReference type="Proteomes" id="UP000886722"/>
    </source>
</evidence>
<evidence type="ECO:0000256" key="6">
    <source>
        <dbReference type="SAM" id="Phobius"/>
    </source>
</evidence>
<evidence type="ECO:0000256" key="5">
    <source>
        <dbReference type="ARBA" id="ARBA00023136"/>
    </source>
</evidence>
<feature type="transmembrane region" description="Helical" evidence="6">
    <location>
        <begin position="12"/>
        <end position="33"/>
    </location>
</feature>